<feature type="domain" description="RRM" evidence="3">
    <location>
        <begin position="257"/>
        <end position="358"/>
    </location>
</feature>
<feature type="region of interest" description="Disordered" evidence="2">
    <location>
        <begin position="841"/>
        <end position="901"/>
    </location>
</feature>
<feature type="compositionally biased region" description="Basic and acidic residues" evidence="2">
    <location>
        <begin position="391"/>
        <end position="416"/>
    </location>
</feature>
<dbReference type="CDD" id="cd12264">
    <property type="entry name" value="RRM_AKAP17A"/>
    <property type="match status" value="1"/>
</dbReference>
<comment type="caution">
    <text evidence="4">The sequence shown here is derived from an EMBL/GenBank/DDBJ whole genome shotgun (WGS) entry which is preliminary data.</text>
</comment>
<feature type="compositionally biased region" description="Basic residues" evidence="2">
    <location>
        <begin position="864"/>
        <end position="874"/>
    </location>
</feature>
<keyword evidence="5" id="KW-1185">Reference proteome</keyword>
<name>A0AA41SVT1_SCICA</name>
<feature type="region of interest" description="Disordered" evidence="2">
    <location>
        <begin position="391"/>
        <end position="460"/>
    </location>
</feature>
<evidence type="ECO:0000313" key="4">
    <source>
        <dbReference type="EMBL" id="MBZ3875594.1"/>
    </source>
</evidence>
<feature type="region of interest" description="Disordered" evidence="2">
    <location>
        <begin position="599"/>
        <end position="624"/>
    </location>
</feature>
<evidence type="ECO:0000313" key="5">
    <source>
        <dbReference type="Proteomes" id="UP001166674"/>
    </source>
</evidence>
<accession>A0AA41SVT1</accession>
<dbReference type="Pfam" id="PF25015">
    <property type="entry name" value="RBD_AKAP-17A"/>
    <property type="match status" value="1"/>
</dbReference>
<dbReference type="GO" id="GO:0003723">
    <property type="term" value="F:RNA binding"/>
    <property type="evidence" value="ECO:0007669"/>
    <property type="project" value="UniProtKB-UniRule"/>
</dbReference>
<dbReference type="PROSITE" id="PS50102">
    <property type="entry name" value="RRM"/>
    <property type="match status" value="1"/>
</dbReference>
<feature type="region of interest" description="Disordered" evidence="2">
    <location>
        <begin position="695"/>
        <end position="726"/>
    </location>
</feature>
<gene>
    <name evidence="4" type="ORF">SUZIE_133720</name>
</gene>
<feature type="compositionally biased region" description="Basic and acidic residues" evidence="2">
    <location>
        <begin position="852"/>
        <end position="863"/>
    </location>
</feature>
<evidence type="ECO:0000256" key="1">
    <source>
        <dbReference type="PROSITE-ProRule" id="PRU00176"/>
    </source>
</evidence>
<dbReference type="SUPFAM" id="SSF54928">
    <property type="entry name" value="RNA-binding domain, RBD"/>
    <property type="match status" value="1"/>
</dbReference>
<dbReference type="EMBL" id="JAATJV010253100">
    <property type="protein sequence ID" value="MBZ3875594.1"/>
    <property type="molecule type" value="Genomic_DNA"/>
</dbReference>
<protein>
    <submittedName>
        <fullName evidence="4">A-kinase anchor protein 17B</fullName>
    </submittedName>
</protein>
<keyword evidence="1" id="KW-0694">RNA-binding</keyword>
<dbReference type="InterPro" id="IPR056852">
    <property type="entry name" value="AK17A/B"/>
</dbReference>
<proteinExistence type="predicted"/>
<dbReference type="InterPro" id="IPR035979">
    <property type="entry name" value="RBD_domain_sf"/>
</dbReference>
<evidence type="ECO:0000256" key="2">
    <source>
        <dbReference type="SAM" id="MobiDB-lite"/>
    </source>
</evidence>
<feature type="compositionally biased region" description="Basic and acidic residues" evidence="2">
    <location>
        <begin position="763"/>
        <end position="777"/>
    </location>
</feature>
<feature type="compositionally biased region" description="Basic residues" evidence="2">
    <location>
        <begin position="417"/>
        <end position="444"/>
    </location>
</feature>
<dbReference type="InterPro" id="IPR000504">
    <property type="entry name" value="RRM_dom"/>
</dbReference>
<reference evidence="4" key="1">
    <citation type="submission" date="2020-03" db="EMBL/GenBank/DDBJ databases">
        <title>Studies in the Genomics of Life Span.</title>
        <authorList>
            <person name="Glass D."/>
        </authorList>
    </citation>
    <scope>NUCLEOTIDE SEQUENCE</scope>
    <source>
        <strain evidence="4">SUZIE</strain>
        <tissue evidence="4">Muscle</tissue>
    </source>
</reference>
<dbReference type="InterPro" id="IPR012677">
    <property type="entry name" value="Nucleotide-bd_a/b_plait_sf"/>
</dbReference>
<dbReference type="Proteomes" id="UP001166674">
    <property type="component" value="Unassembled WGS sequence"/>
</dbReference>
<dbReference type="AlphaFoldDB" id="A0AA41SVT1"/>
<organism evidence="4 5">
    <name type="scientific">Sciurus carolinensis</name>
    <name type="common">Eastern gray squirrel</name>
    <dbReference type="NCBI Taxonomy" id="30640"/>
    <lineage>
        <taxon>Eukaryota</taxon>
        <taxon>Metazoa</taxon>
        <taxon>Chordata</taxon>
        <taxon>Craniata</taxon>
        <taxon>Vertebrata</taxon>
        <taxon>Euteleostomi</taxon>
        <taxon>Mammalia</taxon>
        <taxon>Eutheria</taxon>
        <taxon>Euarchontoglires</taxon>
        <taxon>Glires</taxon>
        <taxon>Rodentia</taxon>
        <taxon>Sciuromorpha</taxon>
        <taxon>Sciuridae</taxon>
        <taxon>Sciurinae</taxon>
        <taxon>Sciurini</taxon>
        <taxon>Sciurus</taxon>
    </lineage>
</organism>
<evidence type="ECO:0000259" key="3">
    <source>
        <dbReference type="PROSITE" id="PS50102"/>
    </source>
</evidence>
<sequence length="1028" mass="118755">MLLVRSTRAIQQLASRTTVAGSDWECGLWLLLQLERGGGGGSGGGGGKPAIPEEPRVETQRLLSLPVNALRSARREGSHVPLRLCRLSALAYRSCGCLADRALPDPRWSEDTMTVTVVYDNSEATELCAAQHLYLKPIAKLMISVLLPESMDPVRPFSNWEVLDQLKSLICPDQFTTVRLSKSTKDFIRFEGEAETRSLVQILKAKLHGKIIKLNGLKTDLKVVATDALGEWEHFPREKEASLSDGAEEQDHDKSPDSIYFEGLPCKWFAPKGSSGEKPCEEIVRVVFESFGKIKNVDIPMLDPYREVMTGGSIGGFSFGLQTFEAFIQYQESTDFIKAMESLRGMKLMLKGDDGKALACNIKVMFDTTKHFSEGAVKRRNQERLKLQELEEERKKEKRREEEVAERKRKDEERKAQEKRKKARVRRRALKERDSHRPRKQKVKAKAEAPEEPDSSEEWEKRKHLLAQRRVEALRLLQVLLRKISGSAQFNPQEVNATGPEAIYTSGNTLEILEEEEFNTQHLPNQEEMPKYQVAKSDNKHTQKIKKRNRARLHQFSHCLRGKKLRYSTRRERTAESLNDGYSFVSDQNSLKITMIQGQSLEKEDHHSSNKSYSSRFSERDHGKKEKIYDTDEFINYLLNYYQTPKYARLCLQPSHTTSTCQWQRDVHVKGNGFQINLRKCRHDPINLSQIENLERREQVQEDDYWSEVGTQDPEDKPQNRRKVDYTKECTKRLNNDCKDTASETGDQLSPTDGKSYLLEKTHADQVQDSKSKRKSQDSSPSRSVGLDVQLTDFLEEISSDSECFSETLSVKEQEKEKSVTIYHSFPQKGALDTDEVITCERKTRSGQQTLHSERKRDGEEKYSKHKLKTPGKRSRNESKCSWLEDESNSISDEKNSSKKRRKMAPNYLFDESYYHESSSSDQLEDITRKRRVSRSALDQNVNYRTSHVPITSKSANAFYLGYFPKRRVSPWKADYNQDARRLKRHENSKDLIFSSDNYYFRHTSQEHIDYRNYLGNNYTSSLYFQMF</sequence>
<feature type="region of interest" description="Disordered" evidence="2">
    <location>
        <begin position="763"/>
        <end position="788"/>
    </location>
</feature>
<feature type="compositionally biased region" description="Basic and acidic residues" evidence="2">
    <location>
        <begin position="714"/>
        <end position="726"/>
    </location>
</feature>
<dbReference type="Gene3D" id="3.30.70.330">
    <property type="match status" value="1"/>
</dbReference>
<dbReference type="PANTHER" id="PTHR12484:SF1">
    <property type="entry name" value="A-KINASE ANCHOR PROTEIN 17B"/>
    <property type="match status" value="1"/>
</dbReference>
<dbReference type="PANTHER" id="PTHR12484">
    <property type="entry name" value="B-LYMPHOCYTE ANTIGEN-RELATED"/>
    <property type="match status" value="1"/>
</dbReference>